<accession>A0A9X0D9P9</accession>
<name>A0A9X0D9P9_9CNID</name>
<gene>
    <name evidence="2" type="ORF">OS493_017403</name>
</gene>
<evidence type="ECO:0000256" key="1">
    <source>
        <dbReference type="SAM" id="Phobius"/>
    </source>
</evidence>
<keyword evidence="1" id="KW-1133">Transmembrane helix</keyword>
<proteinExistence type="predicted"/>
<dbReference type="Proteomes" id="UP001163046">
    <property type="component" value="Unassembled WGS sequence"/>
</dbReference>
<dbReference type="AlphaFoldDB" id="A0A9X0D9P9"/>
<keyword evidence="1" id="KW-0472">Membrane</keyword>
<protein>
    <submittedName>
        <fullName evidence="2">Uncharacterized protein</fullName>
    </submittedName>
</protein>
<evidence type="ECO:0000313" key="2">
    <source>
        <dbReference type="EMBL" id="KAJ7391706.1"/>
    </source>
</evidence>
<dbReference type="OrthoDB" id="10299344at2759"/>
<organism evidence="2 3">
    <name type="scientific">Desmophyllum pertusum</name>
    <dbReference type="NCBI Taxonomy" id="174260"/>
    <lineage>
        <taxon>Eukaryota</taxon>
        <taxon>Metazoa</taxon>
        <taxon>Cnidaria</taxon>
        <taxon>Anthozoa</taxon>
        <taxon>Hexacorallia</taxon>
        <taxon>Scleractinia</taxon>
        <taxon>Caryophylliina</taxon>
        <taxon>Caryophylliidae</taxon>
        <taxon>Desmophyllum</taxon>
    </lineage>
</organism>
<comment type="caution">
    <text evidence="2">The sequence shown here is derived from an EMBL/GenBank/DDBJ whole genome shotgun (WGS) entry which is preliminary data.</text>
</comment>
<keyword evidence="3" id="KW-1185">Reference proteome</keyword>
<feature type="transmembrane region" description="Helical" evidence="1">
    <location>
        <begin position="39"/>
        <end position="66"/>
    </location>
</feature>
<evidence type="ECO:0000313" key="3">
    <source>
        <dbReference type="Proteomes" id="UP001163046"/>
    </source>
</evidence>
<keyword evidence="1" id="KW-0812">Transmembrane</keyword>
<reference evidence="2" key="1">
    <citation type="submission" date="2023-01" db="EMBL/GenBank/DDBJ databases">
        <title>Genome assembly of the deep-sea coral Lophelia pertusa.</title>
        <authorList>
            <person name="Herrera S."/>
            <person name="Cordes E."/>
        </authorList>
    </citation>
    <scope>NUCLEOTIDE SEQUENCE</scope>
    <source>
        <strain evidence="2">USNM1676648</strain>
        <tissue evidence="2">Polyp</tissue>
    </source>
</reference>
<sequence>MFYTKKQGEEYTKLNMMKPTTANGHVMVSKEGKFSLTRVIVGAFLAILFIFKDLAGVILFGIVRLLTESVRWLIKVIVRLAEEITVTSIRVVLRGVEEFLNVVIGIILQVVDNGSRVIIRRLRQIIGLLGYSVVVVVFAIAYFVHRIISLFFPER</sequence>
<feature type="transmembrane region" description="Helical" evidence="1">
    <location>
        <begin position="125"/>
        <end position="145"/>
    </location>
</feature>
<dbReference type="EMBL" id="MU825405">
    <property type="protein sequence ID" value="KAJ7391706.1"/>
    <property type="molecule type" value="Genomic_DNA"/>
</dbReference>